<evidence type="ECO:0000256" key="1">
    <source>
        <dbReference type="SAM" id="MobiDB-lite"/>
    </source>
</evidence>
<comment type="caution">
    <text evidence="3">The sequence shown here is derived from an EMBL/GenBank/DDBJ whole genome shotgun (WGS) entry which is preliminary data.</text>
</comment>
<feature type="compositionally biased region" description="Low complexity" evidence="1">
    <location>
        <begin position="24"/>
        <end position="35"/>
    </location>
</feature>
<dbReference type="Proteomes" id="UP000076874">
    <property type="component" value="Unassembled WGS sequence"/>
</dbReference>
<feature type="compositionally biased region" description="Polar residues" evidence="1">
    <location>
        <begin position="1160"/>
        <end position="1178"/>
    </location>
</feature>
<dbReference type="SMART" id="SM00160">
    <property type="entry name" value="RanBD"/>
    <property type="match status" value="1"/>
</dbReference>
<dbReference type="Pfam" id="PF00638">
    <property type="entry name" value="Ran_BP1"/>
    <property type="match status" value="1"/>
</dbReference>
<feature type="region of interest" description="Disordered" evidence="1">
    <location>
        <begin position="463"/>
        <end position="488"/>
    </location>
</feature>
<feature type="compositionally biased region" description="Low complexity" evidence="1">
    <location>
        <begin position="1179"/>
        <end position="1192"/>
    </location>
</feature>
<gene>
    <name evidence="3" type="ORF">SPI_09458</name>
</gene>
<dbReference type="EMBL" id="AZHD01000030">
    <property type="protein sequence ID" value="OAA53385.1"/>
    <property type="molecule type" value="Genomic_DNA"/>
</dbReference>
<feature type="region of interest" description="Disordered" evidence="1">
    <location>
        <begin position="128"/>
        <end position="147"/>
    </location>
</feature>
<feature type="domain" description="RanBD1" evidence="2">
    <location>
        <begin position="1209"/>
        <end position="1352"/>
    </location>
</feature>
<feature type="compositionally biased region" description="Basic and acidic residues" evidence="1">
    <location>
        <begin position="394"/>
        <end position="410"/>
    </location>
</feature>
<accession>A0A162I7I9</accession>
<name>A0A162I7I9_9HYPO</name>
<feature type="compositionally biased region" description="Polar residues" evidence="1">
    <location>
        <begin position="577"/>
        <end position="587"/>
    </location>
</feature>
<organism evidence="3 4">
    <name type="scientific">Niveomyces insectorum RCEF 264</name>
    <dbReference type="NCBI Taxonomy" id="1081102"/>
    <lineage>
        <taxon>Eukaryota</taxon>
        <taxon>Fungi</taxon>
        <taxon>Dikarya</taxon>
        <taxon>Ascomycota</taxon>
        <taxon>Pezizomycotina</taxon>
        <taxon>Sordariomycetes</taxon>
        <taxon>Hypocreomycetidae</taxon>
        <taxon>Hypocreales</taxon>
        <taxon>Cordycipitaceae</taxon>
        <taxon>Niveomyces</taxon>
    </lineage>
</organism>
<dbReference type="PROSITE" id="PS50196">
    <property type="entry name" value="RANBD1"/>
    <property type="match status" value="1"/>
</dbReference>
<dbReference type="PANTHER" id="PTHR38697">
    <property type="entry name" value="NUCLEAR PORE COMPLEX PROTEIN SIMILAR TO S. CEREVISIAE NUP2 (EUROFUNG)"/>
    <property type="match status" value="1"/>
</dbReference>
<feature type="region of interest" description="Disordered" evidence="1">
    <location>
        <begin position="536"/>
        <end position="622"/>
    </location>
</feature>
<feature type="compositionally biased region" description="Polar residues" evidence="1">
    <location>
        <begin position="601"/>
        <end position="622"/>
    </location>
</feature>
<feature type="compositionally biased region" description="Polar residues" evidence="1">
    <location>
        <begin position="440"/>
        <end position="449"/>
    </location>
</feature>
<dbReference type="SUPFAM" id="SSF50729">
    <property type="entry name" value="PH domain-like"/>
    <property type="match status" value="1"/>
</dbReference>
<dbReference type="Gene3D" id="2.30.29.30">
    <property type="entry name" value="Pleckstrin-homology domain (PH domain)/Phosphotyrosine-binding domain (PTB)"/>
    <property type="match status" value="1"/>
</dbReference>
<feature type="region of interest" description="Disordered" evidence="1">
    <location>
        <begin position="878"/>
        <end position="906"/>
    </location>
</feature>
<dbReference type="InterPro" id="IPR000156">
    <property type="entry name" value="Ran_bind_dom"/>
</dbReference>
<feature type="region of interest" description="Disordered" evidence="1">
    <location>
        <begin position="1"/>
        <end position="116"/>
    </location>
</feature>
<sequence length="1352" mass="142618">METPQTKPRSWLSSLTGLVSVGRSSTNETSSTENTGPNHASSKTSSDREAPSSSSLLVGSRATARTSGTFSAPFVESPESLARRASPGSLSQRKIHDRAQGPSGKLGSSTNGLFNNRKATSTNYLINSTVGPHSAMSRKPTSRPAATRRDIFRSSVPRETPIFTFTPRGAPKTMRGHFPLTTPDRPGFELNAREMAKVVSGDLFPMKIPDPDPELSGETVANMVPADLKSGHRSVYANEYLAHLCPPDFSEEQRNQFFCVLDLRRLKYAADEVFLKKDWKLNVLNFAKEYEKNRSLIMLRYGLYEFKTVKVSKDVFEKWKAANNVPDLHEEDAVDATFVNSVARGNSVNLKSSTTRSKPKGTGGILRTSKRKTRDDDASAFSTSSDSASNKRLRPLEDADRERLVEREPLTETSTPALNKTKRKATNGALVDSVRRNKLQKPTQNANLSATSSATKIFLEKVSNSPVSAATATSTPSVRKSNDLHSSSFPQSALLIPNLSGRIAKASNGSLARSVLDGGLKTNSMQSNNIFGYLSDGSSAQGGGNDNADVDVEDANESDGQAEVEEHEDGDGLDPNTRGSIPVTQPSAPLLSDKPTIASPKKTNCQSGSASSPDVSESTSGRSLFDRISKGSNGQPIRVFDNDGAVQPPVSLISNKPISQEANLENELAALPANKTWIPNSPIKFANGRGSLPIASFFGTPITPSSTITPSFKISDATPPALNLESFKAPPNGFRPAAEISMSDASQSTATTAPENVSKGTPPSIHTEGSTTVEDSSTHAASVSSNVPAASSFVPPLFSAGPASEQTAARSLFGKPQELTSSNFSSASAAIFSTNASTSQLPTSLGSVRPLEFPNPKEMGNGDEKPAIPKSHLFTNAGASPLGRAQGKTAQADDNPKVNNSPVENSPAISKAFEPSTSLFSFAAAKPNGQDAKERSKNDSIEFQGKSLLFGNGNLATLTTTSDSQSNTVFDKTNAVDLSSATASNLASERGNNTSFLAQPSTSLAAPVFGGNNAKSANSSFTFNAGSATFRNPFASDDSISSIQAPSSFSFAAGPSNVKSSDTGGPFFQFGASDVTASTPVPTTNGSPALFAFGLSQSSSQTQGNSLGLSKPSGLFGGTSSFSNSFESPAVNFSTAFSSQPEQQAPATTTSMFNLAPPLTGTSKGTDTPFTNAGASSLATTPATGTPEPGATQDAANNSGHQADGDEAPQEQIKLTEGGPGEEDEAVVYEVRAKALKLVLAKGGSDNEVPSLKEKKSPWRTEGVGPLRVLKHKATGAVRLLLRAEPRGHVVLNKALLPEFSYKPEPNAKYVKLTTANGFGSGLETWILQVKTKELAQRLADVLEEYKTAKRE</sequence>
<dbReference type="CDD" id="cd13170">
    <property type="entry name" value="RanBD_NUP50"/>
    <property type="match status" value="1"/>
</dbReference>
<keyword evidence="4" id="KW-1185">Reference proteome</keyword>
<feature type="compositionally biased region" description="Polar residues" evidence="1">
    <location>
        <begin position="767"/>
        <end position="779"/>
    </location>
</feature>
<feature type="compositionally biased region" description="Polar residues" evidence="1">
    <location>
        <begin position="1137"/>
        <end position="1153"/>
    </location>
</feature>
<evidence type="ECO:0000313" key="3">
    <source>
        <dbReference type="EMBL" id="OAA53385.1"/>
    </source>
</evidence>
<evidence type="ECO:0000259" key="2">
    <source>
        <dbReference type="PROSITE" id="PS50196"/>
    </source>
</evidence>
<dbReference type="InterPro" id="IPR053074">
    <property type="entry name" value="NPC_Nucleoporin"/>
</dbReference>
<feature type="compositionally biased region" description="Acidic residues" evidence="1">
    <location>
        <begin position="548"/>
        <end position="572"/>
    </location>
</feature>
<feature type="region of interest" description="Disordered" evidence="1">
    <location>
        <begin position="741"/>
        <end position="783"/>
    </location>
</feature>
<feature type="region of interest" description="Disordered" evidence="1">
    <location>
        <begin position="1137"/>
        <end position="1224"/>
    </location>
</feature>
<feature type="compositionally biased region" description="Polar residues" evidence="1">
    <location>
        <begin position="1"/>
        <end position="17"/>
    </location>
</feature>
<dbReference type="STRING" id="1081102.A0A162I7I9"/>
<feature type="compositionally biased region" description="Polar residues" evidence="1">
    <location>
        <begin position="897"/>
        <end position="906"/>
    </location>
</feature>
<proteinExistence type="predicted"/>
<evidence type="ECO:0000313" key="4">
    <source>
        <dbReference type="Proteomes" id="UP000076874"/>
    </source>
</evidence>
<dbReference type="PANTHER" id="PTHR38697:SF1">
    <property type="entry name" value="NUCLEAR PORE COMPLEX PROTEIN SIMILAR TO S. CEREVISIAE NUP2 (EUROFUNG)"/>
    <property type="match status" value="1"/>
</dbReference>
<feature type="compositionally biased region" description="Polar residues" evidence="1">
    <location>
        <begin position="106"/>
        <end position="116"/>
    </location>
</feature>
<reference evidence="3 4" key="1">
    <citation type="journal article" date="2016" name="Genome Biol. Evol.">
        <title>Divergent and convergent evolution of fungal pathogenicity.</title>
        <authorList>
            <person name="Shang Y."/>
            <person name="Xiao G."/>
            <person name="Zheng P."/>
            <person name="Cen K."/>
            <person name="Zhan S."/>
            <person name="Wang C."/>
        </authorList>
    </citation>
    <scope>NUCLEOTIDE SEQUENCE [LARGE SCALE GENOMIC DNA]</scope>
    <source>
        <strain evidence="3 4">RCEF 264</strain>
    </source>
</reference>
<dbReference type="OrthoDB" id="10249382at2759"/>
<feature type="compositionally biased region" description="Polar residues" evidence="1">
    <location>
        <begin position="51"/>
        <end position="70"/>
    </location>
</feature>
<feature type="region of interest" description="Disordered" evidence="1">
    <location>
        <begin position="349"/>
        <end position="449"/>
    </location>
</feature>
<feature type="compositionally biased region" description="Low complexity" evidence="1">
    <location>
        <begin position="379"/>
        <end position="388"/>
    </location>
</feature>
<dbReference type="InterPro" id="IPR011993">
    <property type="entry name" value="PH-like_dom_sf"/>
</dbReference>
<feature type="compositionally biased region" description="Polar residues" evidence="1">
    <location>
        <begin position="743"/>
        <end position="761"/>
    </location>
</feature>
<protein>
    <submittedName>
        <fullName evidence="3">Ran-binding protein</fullName>
    </submittedName>
</protein>